<dbReference type="EMBL" id="ASPP01027750">
    <property type="protein sequence ID" value="ETO05817.1"/>
    <property type="molecule type" value="Genomic_DNA"/>
</dbReference>
<gene>
    <name evidence="1" type="ORF">RFI_31579</name>
</gene>
<comment type="caution">
    <text evidence="1">The sequence shown here is derived from an EMBL/GenBank/DDBJ whole genome shotgun (WGS) entry which is preliminary data.</text>
</comment>
<protein>
    <submittedName>
        <fullName evidence="1">Uncharacterized protein</fullName>
    </submittedName>
</protein>
<reference evidence="1 2" key="1">
    <citation type="journal article" date="2013" name="Curr. Biol.">
        <title>The Genome of the Foraminiferan Reticulomyxa filosa.</title>
        <authorList>
            <person name="Glockner G."/>
            <person name="Hulsmann N."/>
            <person name="Schleicher M."/>
            <person name="Noegel A.A."/>
            <person name="Eichinger L."/>
            <person name="Gallinger C."/>
            <person name="Pawlowski J."/>
            <person name="Sierra R."/>
            <person name="Euteneuer U."/>
            <person name="Pillet L."/>
            <person name="Moustafa A."/>
            <person name="Platzer M."/>
            <person name="Groth M."/>
            <person name="Szafranski K."/>
            <person name="Schliwa M."/>
        </authorList>
    </citation>
    <scope>NUCLEOTIDE SEQUENCE [LARGE SCALE GENOMIC DNA]</scope>
</reference>
<dbReference type="AlphaFoldDB" id="X6LXF0"/>
<evidence type="ECO:0000313" key="2">
    <source>
        <dbReference type="Proteomes" id="UP000023152"/>
    </source>
</evidence>
<organism evidence="1 2">
    <name type="scientific">Reticulomyxa filosa</name>
    <dbReference type="NCBI Taxonomy" id="46433"/>
    <lineage>
        <taxon>Eukaryota</taxon>
        <taxon>Sar</taxon>
        <taxon>Rhizaria</taxon>
        <taxon>Retaria</taxon>
        <taxon>Foraminifera</taxon>
        <taxon>Monothalamids</taxon>
        <taxon>Reticulomyxidae</taxon>
        <taxon>Reticulomyxa</taxon>
    </lineage>
</organism>
<evidence type="ECO:0000313" key="1">
    <source>
        <dbReference type="EMBL" id="ETO05817.1"/>
    </source>
</evidence>
<accession>X6LXF0</accession>
<keyword evidence="2" id="KW-1185">Reference proteome</keyword>
<name>X6LXF0_RETFI</name>
<dbReference type="Proteomes" id="UP000023152">
    <property type="component" value="Unassembled WGS sequence"/>
</dbReference>
<proteinExistence type="predicted"/>
<sequence length="318" mass="37664">MLARYEIDNTKWARVCYEQVKRVLFCQKQTSEIIGCSIHRKYCANEALEIPCCRTLLYMMYEDYVTYYNERLEDKDKDTASERAIKKRLRKIRFQLTEGSLLQLIRDGRLAPWEHDIDVHYFTKDEYEILLIQRIASDFAHTKGLKLDSGHYLRDQYETGYYNQKYADLMGFSFPLSLQTPSFAHNPPSHFTVCGIFQYYHSVDSDRFRDPTVLFSPFTPSLDIWFGMDEVHSTHSQLAMHWTTPQIYKSPESAWDEYTLRYVPPHGVEPLFAGKPSRTFKVFNMSENYLDEHPELRTWREGPNHPLDVLNYTGFYAE</sequence>